<dbReference type="PROSITE" id="PS50863">
    <property type="entry name" value="B3"/>
    <property type="match status" value="5"/>
</dbReference>
<evidence type="ECO:0000256" key="6">
    <source>
        <dbReference type="SAM" id="MobiDB-lite"/>
    </source>
</evidence>
<name>A0A1R3IYK7_COCAP</name>
<dbReference type="GO" id="GO:0005634">
    <property type="term" value="C:nucleus"/>
    <property type="evidence" value="ECO:0007669"/>
    <property type="project" value="UniProtKB-SubCell"/>
</dbReference>
<feature type="region of interest" description="Disordered" evidence="6">
    <location>
        <begin position="395"/>
        <end position="510"/>
    </location>
</feature>
<comment type="caution">
    <text evidence="8">The sequence shown here is derived from an EMBL/GenBank/DDBJ whole genome shotgun (WGS) entry which is preliminary data.</text>
</comment>
<feature type="compositionally biased region" description="Basic residues" evidence="6">
    <location>
        <begin position="827"/>
        <end position="841"/>
    </location>
</feature>
<feature type="region of interest" description="Disordered" evidence="6">
    <location>
        <begin position="772"/>
        <end position="853"/>
    </location>
</feature>
<dbReference type="GO" id="GO:0003677">
    <property type="term" value="F:DNA binding"/>
    <property type="evidence" value="ECO:0007669"/>
    <property type="project" value="UniProtKB-KW"/>
</dbReference>
<dbReference type="InterPro" id="IPR015300">
    <property type="entry name" value="DNA-bd_pseudobarrel_sf"/>
</dbReference>
<evidence type="ECO:0000259" key="7">
    <source>
        <dbReference type="PROSITE" id="PS50863"/>
    </source>
</evidence>
<organism evidence="8 9">
    <name type="scientific">Corchorus capsularis</name>
    <name type="common">Jute</name>
    <dbReference type="NCBI Taxonomy" id="210143"/>
    <lineage>
        <taxon>Eukaryota</taxon>
        <taxon>Viridiplantae</taxon>
        <taxon>Streptophyta</taxon>
        <taxon>Embryophyta</taxon>
        <taxon>Tracheophyta</taxon>
        <taxon>Spermatophyta</taxon>
        <taxon>Magnoliopsida</taxon>
        <taxon>eudicotyledons</taxon>
        <taxon>Gunneridae</taxon>
        <taxon>Pentapetalae</taxon>
        <taxon>rosids</taxon>
        <taxon>malvids</taxon>
        <taxon>Malvales</taxon>
        <taxon>Malvaceae</taxon>
        <taxon>Grewioideae</taxon>
        <taxon>Apeibeae</taxon>
        <taxon>Corchorus</taxon>
    </lineage>
</organism>
<comment type="subcellular location">
    <subcellularLocation>
        <location evidence="1">Nucleus</location>
    </subcellularLocation>
</comment>
<dbReference type="InterPro" id="IPR044837">
    <property type="entry name" value="REM16-like"/>
</dbReference>
<keyword evidence="4" id="KW-0804">Transcription</keyword>
<dbReference type="OrthoDB" id="590488at2759"/>
<feature type="compositionally biased region" description="Basic and acidic residues" evidence="6">
    <location>
        <begin position="788"/>
        <end position="805"/>
    </location>
</feature>
<feature type="compositionally biased region" description="Basic residues" evidence="6">
    <location>
        <begin position="777"/>
        <end position="787"/>
    </location>
</feature>
<feature type="domain" description="TF-B3" evidence="7">
    <location>
        <begin position="295"/>
        <end position="388"/>
    </location>
</feature>
<evidence type="ECO:0000256" key="5">
    <source>
        <dbReference type="ARBA" id="ARBA00023242"/>
    </source>
</evidence>
<keyword evidence="3" id="KW-0238">DNA-binding</keyword>
<dbReference type="SUPFAM" id="SSF101936">
    <property type="entry name" value="DNA-binding pseudobarrel domain"/>
    <property type="match status" value="6"/>
</dbReference>
<feature type="domain" description="TF-B3" evidence="7">
    <location>
        <begin position="1"/>
        <end position="69"/>
    </location>
</feature>
<dbReference type="Gramene" id="OMO87672">
    <property type="protein sequence ID" value="OMO87672"/>
    <property type="gene ID" value="CCACVL1_08832"/>
</dbReference>
<keyword evidence="5" id="KW-0539">Nucleus</keyword>
<dbReference type="Pfam" id="PF02362">
    <property type="entry name" value="B3"/>
    <property type="match status" value="5"/>
</dbReference>
<accession>A0A1R3IYK7</accession>
<dbReference type="SMART" id="SM01019">
    <property type="entry name" value="B3"/>
    <property type="match status" value="6"/>
</dbReference>
<feature type="domain" description="TF-B3" evidence="7">
    <location>
        <begin position="210"/>
        <end position="274"/>
    </location>
</feature>
<evidence type="ECO:0000256" key="2">
    <source>
        <dbReference type="ARBA" id="ARBA00023015"/>
    </source>
</evidence>
<keyword evidence="2" id="KW-0805">Transcription regulation</keyword>
<sequence length="1017" mass="116544">MRKILPDIVRLKGPSEKIWYVELSYKGNILFFENGWEKFVRDHCLEVKDVLVLTYLGKSTFNVKIFNESGYEKEALYYIARDSPRDIIQAAGSSKDQPMRMVTNYIEVDSSEDGGDQDAPPHEASSRDLISFHVASPEEFINSHGHSNKILGNTTCAQTEASSARKRRARRTETSLSLRVEMIERHVYGQFRMGLRGSWVKKHLSDVKEVILRYEGKEWEVEIYHHPTIGYGELKTAGWRDFVYENRLRVKDICVFTPVGSFFSSFYFFLYLDIMESNKHGQKWQEEVYWNCFKRQGFFANLPSGFHEQLAIPKKFALKLRNKLPETATLKGPSGLTWSVELTRNGDALFFTNGWAEFVKDISLEENDLLIFRFNGESSFNVWVYDPSNGTEKEALYFPGGSSSRDAAGPSDAQGQPKRRDKAKFVVVKSSSDEDEGNASQGEKSENEDGYYRTPSDKSASDDGDDYYQAAPSRRCATSPSRPKKMARLTRIDTEPVQIRGAKDKSRRRQGKFKIFPKRRLVTEKEKSDTLQAAREASSPDTDSYIVVMRPTMVYYMFRVGIRSDWVKKHLSPEIRDVILRLKDQQKAWTVGYYLVKSRNSGLLTTNWKRFVVENGLEEDDVCVFKPALVLFFVDMGDSSKDRFKWQEDIYWTRFKCQHFCCPLISSDFHEQLAIPQKFVDKLRRKLPETVGLRGPSGYTWFVKLTSNGDSNSLFFSNGWPEFVKDHCLEENDMLTFRFNGESSFDVVIYDPINLCEKENLYFLQGPNKEAANARNHQSKRKIKAPHVKVESSDHQDGNGDRDAYQESQNDDGFKTPSSDESFQAAAHHRSNTQAHSKKFRRETNRGSNGKIGVNLEGLSNKSAVRELKKLETLMAARRGSTLDSEVVVMQPRHVDKPFRVGMRTKWVAKYLSPETLELILRMEGKESLVGFYFHKRNKNGELCNGWKEFAVRNRLKESDVCVFTPGGPSEKGTLILDVSIFRVGVGEAVVPPSLNHDTMTLPLEGLAQPQQKQQED</sequence>
<dbReference type="InterPro" id="IPR003340">
    <property type="entry name" value="B3_DNA-bd"/>
</dbReference>
<evidence type="ECO:0000256" key="1">
    <source>
        <dbReference type="ARBA" id="ARBA00004123"/>
    </source>
</evidence>
<evidence type="ECO:0000313" key="8">
    <source>
        <dbReference type="EMBL" id="OMO87672.1"/>
    </source>
</evidence>
<dbReference type="PANTHER" id="PTHR31391">
    <property type="entry name" value="B3 DOMAIN-CONTAINING PROTEIN OS11G0197600-RELATED"/>
    <property type="match status" value="1"/>
</dbReference>
<dbReference type="Proteomes" id="UP000188268">
    <property type="component" value="Unassembled WGS sequence"/>
</dbReference>
<dbReference type="AlphaFoldDB" id="A0A1R3IYK7"/>
<proteinExistence type="predicted"/>
<feature type="domain" description="TF-B3" evidence="7">
    <location>
        <begin position="545"/>
        <end position="640"/>
    </location>
</feature>
<evidence type="ECO:0000313" key="9">
    <source>
        <dbReference type="Proteomes" id="UP000188268"/>
    </source>
</evidence>
<dbReference type="PANTHER" id="PTHR31391:SF157">
    <property type="entry name" value="B3 DOMAIN-CONTAINING PROTEIN REM16"/>
    <property type="match status" value="1"/>
</dbReference>
<feature type="compositionally biased region" description="Basic and acidic residues" evidence="6">
    <location>
        <begin position="443"/>
        <end position="461"/>
    </location>
</feature>
<dbReference type="OMA" id="WKDGRTW"/>
<dbReference type="EMBL" id="AWWV01009181">
    <property type="protein sequence ID" value="OMO87672.1"/>
    <property type="molecule type" value="Genomic_DNA"/>
</dbReference>
<dbReference type="STRING" id="210143.A0A1R3IYK7"/>
<evidence type="ECO:0000256" key="3">
    <source>
        <dbReference type="ARBA" id="ARBA00023125"/>
    </source>
</evidence>
<evidence type="ECO:0000256" key="4">
    <source>
        <dbReference type="ARBA" id="ARBA00023163"/>
    </source>
</evidence>
<feature type="domain" description="TF-B3" evidence="7">
    <location>
        <begin position="673"/>
        <end position="753"/>
    </location>
</feature>
<gene>
    <name evidence="8" type="ORF">CCACVL1_08832</name>
</gene>
<protein>
    <recommendedName>
        <fullName evidence="7">TF-B3 domain-containing protein</fullName>
    </recommendedName>
</protein>
<dbReference type="CDD" id="cd10017">
    <property type="entry name" value="B3_DNA"/>
    <property type="match status" value="6"/>
</dbReference>
<reference evidence="8 9" key="1">
    <citation type="submission" date="2013-09" db="EMBL/GenBank/DDBJ databases">
        <title>Corchorus capsularis genome sequencing.</title>
        <authorList>
            <person name="Alam M."/>
            <person name="Haque M.S."/>
            <person name="Islam M.S."/>
            <person name="Emdad E.M."/>
            <person name="Islam M.M."/>
            <person name="Ahmed B."/>
            <person name="Halim A."/>
            <person name="Hossen Q.M.M."/>
            <person name="Hossain M.Z."/>
            <person name="Ahmed R."/>
            <person name="Khan M.M."/>
            <person name="Islam R."/>
            <person name="Rashid M.M."/>
            <person name="Khan S.A."/>
            <person name="Rahman M.S."/>
            <person name="Alam M."/>
        </authorList>
    </citation>
    <scope>NUCLEOTIDE SEQUENCE [LARGE SCALE GENOMIC DNA]</scope>
    <source>
        <strain evidence="9">cv. CVL-1</strain>
        <tissue evidence="8">Whole seedling</tissue>
    </source>
</reference>
<dbReference type="Gene3D" id="2.40.330.10">
    <property type="entry name" value="DNA-binding pseudobarrel domain"/>
    <property type="match status" value="6"/>
</dbReference>
<keyword evidence="9" id="KW-1185">Reference proteome</keyword>